<dbReference type="Proteomes" id="UP000663124">
    <property type="component" value="Chromosome 1"/>
</dbReference>
<reference evidence="1" key="2">
    <citation type="journal article" date="2014" name="PLoS Negl. Trop. Dis.">
        <title>Isolation and Characterization of Two Novel Plasmids from Pathogenic Leptospira interrogans Serogroup Canicola Serovar Canicola Strain Gui44.</title>
        <authorList>
            <person name="Zhu W.N."/>
            <person name="Huang L.L."/>
            <person name="Zeng L.B."/>
            <person name="Zhuang X.R."/>
            <person name="Chen C.Y."/>
            <person name="Wang Y.Z."/>
            <person name="Qin J.H."/>
            <person name="Zhu Y.Z."/>
            <person name="Guo X.K."/>
        </authorList>
    </citation>
    <scope>NUCLEOTIDE SEQUENCE</scope>
    <source>
        <strain evidence="1">Gui44</strain>
        <plasmid evidence="1">pGui1</plasmid>
    </source>
</reference>
<dbReference type="EMBL" id="CP043884">
    <property type="protein sequence ID" value="QOI41763.1"/>
    <property type="molecule type" value="Genomic_DNA"/>
</dbReference>
<dbReference type="RefSeq" id="WP_000378744.1">
    <property type="nucleotide sequence ID" value="NC_025136.1"/>
</dbReference>
<reference evidence="2" key="3">
    <citation type="submission" date="2019-09" db="EMBL/GenBank/DDBJ databases">
        <title>Comparative Genomics of Leptospira interrogans Reveals Genome Plasticity - A Common Adaptive Strategy for Survival in Various Hosts.</title>
        <authorList>
            <person name="Ramli S.R."/>
            <person name="Bunk B."/>
            <person name="Goris M."/>
            <person name="Bhuju S."/>
            <person name="Jarek M."/>
            <person name="Sproer C."/>
            <person name="Mustakim S."/>
            <person name="Strommenger B."/>
            <person name="Pessler F."/>
        </authorList>
    </citation>
    <scope>NUCLEOTIDE SEQUENCE</scope>
    <source>
        <strain evidence="2">782</strain>
    </source>
</reference>
<name>A0A067YB95_LEPIR</name>
<organism evidence="1">
    <name type="scientific">Leptospira interrogans serovar Canicola</name>
    <dbReference type="NCBI Taxonomy" id="211880"/>
    <lineage>
        <taxon>Bacteria</taxon>
        <taxon>Pseudomonadati</taxon>
        <taxon>Spirochaetota</taxon>
        <taxon>Spirochaetia</taxon>
        <taxon>Leptospirales</taxon>
        <taxon>Leptospiraceae</taxon>
        <taxon>Leptospira</taxon>
    </lineage>
</organism>
<evidence type="ECO:0000313" key="1">
    <source>
        <dbReference type="EMBL" id="AGZ84925.1"/>
    </source>
</evidence>
<sequence>MDSVRVFGLPDSKLSTLRVGFSPDQVLNGDIPDKHRFIEQIKEATAKRPKINKQGFCDPCSDQSTIPKKK</sequence>
<gene>
    <name evidence="2" type="ORF">Lepto782_05440</name>
</gene>
<proteinExistence type="predicted"/>
<reference evidence="1" key="1">
    <citation type="submission" date="2013-09" db="EMBL/GenBank/DDBJ databases">
        <authorList>
            <person name="Huang L."/>
            <person name="Zeng L."/>
            <person name="Zhu Y."/>
            <person name="Guo X."/>
        </authorList>
    </citation>
    <scope>NUCLEOTIDE SEQUENCE</scope>
    <source>
        <strain evidence="1">Gui44</strain>
        <plasmid evidence="1">pGui1</plasmid>
    </source>
</reference>
<dbReference type="EMBL" id="KF648557">
    <property type="protein sequence ID" value="AGZ84925.1"/>
    <property type="molecule type" value="Genomic_DNA"/>
</dbReference>
<dbReference type="AlphaFoldDB" id="A0A067YB95"/>
<geneLocation type="plasmid" evidence="1">
    <name>pGui1</name>
</geneLocation>
<keyword evidence="1" id="KW-0614">Plasmid</keyword>
<accession>A0A067YB95</accession>
<protein>
    <submittedName>
        <fullName evidence="1 2">Transposase</fullName>
    </submittedName>
</protein>
<evidence type="ECO:0000313" key="2">
    <source>
        <dbReference type="EMBL" id="QOI41763.1"/>
    </source>
</evidence>